<reference evidence="1 2" key="1">
    <citation type="journal article" date="2018" name="Int. J. Syst. Evol. Microbiol.">
        <title>Pseudooceanicola lipolyticus sp. nov., a marine alphaproteobacterium, reclassification of Oceanicola flagellatus as Pseudooceanicola flagellatus comb. nov. and emended description of the genus Pseudooceanicola.</title>
        <authorList>
            <person name="Huang M.-M."/>
            <person name="Guo L.-L."/>
            <person name="Wu Y.-H."/>
            <person name="Lai Q.-L."/>
            <person name="Shao Z.-Z."/>
            <person name="Wang C.-S."/>
            <person name="Wu M."/>
            <person name="Xu X.-W."/>
        </authorList>
    </citation>
    <scope>NUCLEOTIDE SEQUENCE [LARGE SCALE GENOMIC DNA]</scope>
    <source>
        <strain evidence="1 2">157</strain>
    </source>
</reference>
<evidence type="ECO:0000313" key="1">
    <source>
        <dbReference type="EMBL" id="PJE38393.1"/>
    </source>
</evidence>
<gene>
    <name evidence="1" type="ORF">CVM52_01450</name>
</gene>
<protein>
    <submittedName>
        <fullName evidence="1">Uncharacterized protein</fullName>
    </submittedName>
</protein>
<comment type="caution">
    <text evidence="1">The sequence shown here is derived from an EMBL/GenBank/DDBJ whole genome shotgun (WGS) entry which is preliminary data.</text>
</comment>
<keyword evidence="2" id="KW-1185">Reference proteome</keyword>
<dbReference type="Proteomes" id="UP000231553">
    <property type="component" value="Unassembled WGS sequence"/>
</dbReference>
<sequence length="328" mass="35909">MGEEDLETLTLIRVAGEFVTYVLFPGIDETAFAERIDWRHRESAGLDAIISPWRKDRYRIAIGTAVPDLILSRLQAVNVEGETAARAERLGGIEPAMTLAWFAGVAFFATHEACHAAAGHVAYQKALNPETSTGDLPRPLDLATFRLLSELEADGAAAASLLSADYELMRTIEGLSSDGDDRADSAMMFIVIGVFATLELLASEGPVEDGYPTPETRYLNVVAAVFRHVAPHLLLLKSGDYVRREASGEEVQNVANRFRHSVLPALAALNHFDVTAPFGEDIAALLGGAIPNKSEAGRDLARYSRNRARFMRALSGFRETRMWDDFND</sequence>
<name>A0A2M8J6H9_9RHOB</name>
<organism evidence="1 2">
    <name type="scientific">Pseudooceanicola lipolyticus</name>
    <dbReference type="NCBI Taxonomy" id="2029104"/>
    <lineage>
        <taxon>Bacteria</taxon>
        <taxon>Pseudomonadati</taxon>
        <taxon>Pseudomonadota</taxon>
        <taxon>Alphaproteobacteria</taxon>
        <taxon>Rhodobacterales</taxon>
        <taxon>Paracoccaceae</taxon>
        <taxon>Pseudooceanicola</taxon>
    </lineage>
</organism>
<dbReference type="AlphaFoldDB" id="A0A2M8J6H9"/>
<dbReference type="EMBL" id="PGTB01000002">
    <property type="protein sequence ID" value="PJE38393.1"/>
    <property type="molecule type" value="Genomic_DNA"/>
</dbReference>
<proteinExistence type="predicted"/>
<accession>A0A2M8J6H9</accession>
<dbReference type="OrthoDB" id="7805103at2"/>
<evidence type="ECO:0000313" key="2">
    <source>
        <dbReference type="Proteomes" id="UP000231553"/>
    </source>
</evidence>
<dbReference type="RefSeq" id="WP_121066868.1">
    <property type="nucleotide sequence ID" value="NZ_PGTB01000002.1"/>
</dbReference>